<sequence length="51" mass="5947">MLLVIRKTFGSSIILISFRELYLKPALTIKFFKLDEFSIKESIISIMPKNI</sequence>
<keyword evidence="2" id="KW-1185">Reference proteome</keyword>
<proteinExistence type="predicted"/>
<accession>A0A563W3M1</accession>
<organism evidence="1 2">
    <name type="scientific">Hyella patelloides LEGE 07179</name>
    <dbReference type="NCBI Taxonomy" id="945734"/>
    <lineage>
        <taxon>Bacteria</taxon>
        <taxon>Bacillati</taxon>
        <taxon>Cyanobacteriota</taxon>
        <taxon>Cyanophyceae</taxon>
        <taxon>Pleurocapsales</taxon>
        <taxon>Hyellaceae</taxon>
        <taxon>Hyella</taxon>
    </lineage>
</organism>
<reference evidence="1 2" key="1">
    <citation type="submission" date="2019-01" db="EMBL/GenBank/DDBJ databases">
        <authorList>
            <person name="Brito A."/>
        </authorList>
    </citation>
    <scope>NUCLEOTIDE SEQUENCE [LARGE SCALE GENOMIC DNA]</scope>
    <source>
        <strain evidence="1">1</strain>
    </source>
</reference>
<dbReference type="AlphaFoldDB" id="A0A563W3M1"/>
<dbReference type="EMBL" id="CAACVJ010000680">
    <property type="protein sequence ID" value="VEP18276.1"/>
    <property type="molecule type" value="Genomic_DNA"/>
</dbReference>
<dbReference type="Proteomes" id="UP000320055">
    <property type="component" value="Unassembled WGS sequence"/>
</dbReference>
<gene>
    <name evidence="1" type="ORF">H1P_730017</name>
</gene>
<protein>
    <submittedName>
        <fullName evidence="1">Uncharacterized protein</fullName>
    </submittedName>
</protein>
<name>A0A563W3M1_9CYAN</name>
<evidence type="ECO:0000313" key="1">
    <source>
        <dbReference type="EMBL" id="VEP18276.1"/>
    </source>
</evidence>
<evidence type="ECO:0000313" key="2">
    <source>
        <dbReference type="Proteomes" id="UP000320055"/>
    </source>
</evidence>